<reference evidence="3" key="1">
    <citation type="journal article" date="2019" name="Int. J. Syst. Evol. Microbiol.">
        <title>The Global Catalogue of Microorganisms (GCM) 10K type strain sequencing project: providing services to taxonomists for standard genome sequencing and annotation.</title>
        <authorList>
            <consortium name="The Broad Institute Genomics Platform"/>
            <consortium name="The Broad Institute Genome Sequencing Center for Infectious Disease"/>
            <person name="Wu L."/>
            <person name="Ma J."/>
        </authorList>
    </citation>
    <scope>NUCLEOTIDE SEQUENCE [LARGE SCALE GENOMIC DNA]</scope>
    <source>
        <strain evidence="3">CCM 8911</strain>
    </source>
</reference>
<organism evidence="2 3">
    <name type="scientific">Lacticaseibacillus jixianensis</name>
    <dbReference type="NCBI Taxonomy" id="2486012"/>
    <lineage>
        <taxon>Bacteria</taxon>
        <taxon>Bacillati</taxon>
        <taxon>Bacillota</taxon>
        <taxon>Bacilli</taxon>
        <taxon>Lactobacillales</taxon>
        <taxon>Lactobacillaceae</taxon>
        <taxon>Lacticaseibacillus</taxon>
    </lineage>
</organism>
<dbReference type="InterPro" id="IPR016181">
    <property type="entry name" value="Acyl_CoA_acyltransferase"/>
</dbReference>
<dbReference type="CDD" id="cd04301">
    <property type="entry name" value="NAT_SF"/>
    <property type="match status" value="1"/>
</dbReference>
<evidence type="ECO:0000259" key="1">
    <source>
        <dbReference type="PROSITE" id="PS51186"/>
    </source>
</evidence>
<sequence length="144" mass="16108">MDIEMSTDLNSQVYQDALAIRTAVFVKEQHVAPEREVDADEAKATYFVAYDNGLAVATARLLPEDYGYHVQRVAVAAPYRHHGVGKLLLEHLADFAEAHGARELRLGAQVHALGFYKALGYELTARPEFLDAGIRHREMRLVFA</sequence>
<dbReference type="SUPFAM" id="SSF55729">
    <property type="entry name" value="Acyl-CoA N-acyltransferases (Nat)"/>
    <property type="match status" value="1"/>
</dbReference>
<dbReference type="EMBL" id="JBHTMO010000028">
    <property type="protein sequence ID" value="MFD1393711.1"/>
    <property type="molecule type" value="Genomic_DNA"/>
</dbReference>
<evidence type="ECO:0000313" key="2">
    <source>
        <dbReference type="EMBL" id="MFD1393711.1"/>
    </source>
</evidence>
<proteinExistence type="predicted"/>
<name>A0ABW4B9U1_9LACO</name>
<dbReference type="PANTHER" id="PTHR13355">
    <property type="entry name" value="GLUCOSAMINE 6-PHOSPHATE N-ACETYLTRANSFERASE"/>
    <property type="match status" value="1"/>
</dbReference>
<dbReference type="InterPro" id="IPR000182">
    <property type="entry name" value="GNAT_dom"/>
</dbReference>
<dbReference type="RefSeq" id="WP_125585809.1">
    <property type="nucleotide sequence ID" value="NZ_JBHTMO010000028.1"/>
</dbReference>
<protein>
    <submittedName>
        <fullName evidence="2">GNAT family N-acetyltransferase</fullName>
    </submittedName>
</protein>
<gene>
    <name evidence="2" type="ORF">ACFQ3L_09055</name>
</gene>
<accession>A0ABW4B9U1</accession>
<dbReference type="Proteomes" id="UP001597249">
    <property type="component" value="Unassembled WGS sequence"/>
</dbReference>
<dbReference type="InterPro" id="IPR039143">
    <property type="entry name" value="GNPNAT1-like"/>
</dbReference>
<dbReference type="Gene3D" id="3.40.630.30">
    <property type="match status" value="1"/>
</dbReference>
<comment type="caution">
    <text evidence="2">The sequence shown here is derived from an EMBL/GenBank/DDBJ whole genome shotgun (WGS) entry which is preliminary data.</text>
</comment>
<feature type="domain" description="N-acetyltransferase" evidence="1">
    <location>
        <begin position="1"/>
        <end position="144"/>
    </location>
</feature>
<dbReference type="PANTHER" id="PTHR13355:SF11">
    <property type="entry name" value="GLUCOSAMINE 6-PHOSPHATE N-ACETYLTRANSFERASE"/>
    <property type="match status" value="1"/>
</dbReference>
<dbReference type="Pfam" id="PF13673">
    <property type="entry name" value="Acetyltransf_10"/>
    <property type="match status" value="1"/>
</dbReference>
<evidence type="ECO:0000313" key="3">
    <source>
        <dbReference type="Proteomes" id="UP001597249"/>
    </source>
</evidence>
<keyword evidence="3" id="KW-1185">Reference proteome</keyword>
<dbReference type="PROSITE" id="PS51186">
    <property type="entry name" value="GNAT"/>
    <property type="match status" value="1"/>
</dbReference>